<sequence>MLHALETYSKCMQHFTSPPIKWCPKTTQFSFSIRPFKNFLWYFHTFVGLGFCTTGGVVVILLSQIFLFYPPIPLAYLFLFGIELATCGAAFAICKLWNDFVREGVGHGLEHVARDAVQSPTQR</sequence>
<comment type="caution">
    <text evidence="2">The sequence shown here is derived from an EMBL/GenBank/DDBJ whole genome shotgun (WGS) entry which is preliminary data.</text>
</comment>
<dbReference type="Proteomes" id="UP000198287">
    <property type="component" value="Unassembled WGS sequence"/>
</dbReference>
<protein>
    <submittedName>
        <fullName evidence="2">Uncharacterized protein</fullName>
    </submittedName>
</protein>
<keyword evidence="3" id="KW-1185">Reference proteome</keyword>
<name>A0A226EW12_FOLCA</name>
<dbReference type="AlphaFoldDB" id="A0A226EW12"/>
<keyword evidence="1" id="KW-0812">Transmembrane</keyword>
<proteinExistence type="predicted"/>
<keyword evidence="1" id="KW-0472">Membrane</keyword>
<organism evidence="2 3">
    <name type="scientific">Folsomia candida</name>
    <name type="common">Springtail</name>
    <dbReference type="NCBI Taxonomy" id="158441"/>
    <lineage>
        <taxon>Eukaryota</taxon>
        <taxon>Metazoa</taxon>
        <taxon>Ecdysozoa</taxon>
        <taxon>Arthropoda</taxon>
        <taxon>Hexapoda</taxon>
        <taxon>Collembola</taxon>
        <taxon>Entomobryomorpha</taxon>
        <taxon>Isotomoidea</taxon>
        <taxon>Isotomidae</taxon>
        <taxon>Proisotominae</taxon>
        <taxon>Folsomia</taxon>
    </lineage>
</organism>
<evidence type="ECO:0000256" key="1">
    <source>
        <dbReference type="SAM" id="Phobius"/>
    </source>
</evidence>
<reference evidence="2 3" key="1">
    <citation type="submission" date="2015-12" db="EMBL/GenBank/DDBJ databases">
        <title>The genome of Folsomia candida.</title>
        <authorList>
            <person name="Faddeeva A."/>
            <person name="Derks M.F."/>
            <person name="Anvar Y."/>
            <person name="Smit S."/>
            <person name="Van Straalen N."/>
            <person name="Roelofs D."/>
        </authorList>
    </citation>
    <scope>NUCLEOTIDE SEQUENCE [LARGE SCALE GENOMIC DNA]</scope>
    <source>
        <strain evidence="2 3">VU population</strain>
        <tissue evidence="2">Whole body</tissue>
    </source>
</reference>
<accession>A0A226EW12</accession>
<evidence type="ECO:0000313" key="3">
    <source>
        <dbReference type="Proteomes" id="UP000198287"/>
    </source>
</evidence>
<evidence type="ECO:0000313" key="2">
    <source>
        <dbReference type="EMBL" id="OXA61274.1"/>
    </source>
</evidence>
<feature type="transmembrane region" description="Helical" evidence="1">
    <location>
        <begin position="74"/>
        <end position="94"/>
    </location>
</feature>
<keyword evidence="1" id="KW-1133">Transmembrane helix</keyword>
<dbReference type="EMBL" id="LNIX01000001">
    <property type="protein sequence ID" value="OXA61274.1"/>
    <property type="molecule type" value="Genomic_DNA"/>
</dbReference>
<feature type="transmembrane region" description="Helical" evidence="1">
    <location>
        <begin position="39"/>
        <end position="68"/>
    </location>
</feature>
<gene>
    <name evidence="2" type="ORF">Fcan01_00446</name>
</gene>